<dbReference type="PANTHER" id="PTHR30510:SF2">
    <property type="entry name" value="UPF0229 PROTEIN YEAH"/>
    <property type="match status" value="1"/>
</dbReference>
<keyword evidence="4" id="KW-1185">Reference proteome</keyword>
<comment type="caution">
    <text evidence="3">The sequence shown here is derived from an EMBL/GenBank/DDBJ whole genome shotgun (WGS) entry which is preliminary data.</text>
</comment>
<dbReference type="HAMAP" id="MF_01232">
    <property type="entry name" value="UPF0229"/>
    <property type="match status" value="1"/>
</dbReference>
<dbReference type="Pfam" id="PF04285">
    <property type="entry name" value="DUF444"/>
    <property type="match status" value="1"/>
</dbReference>
<evidence type="ECO:0000313" key="4">
    <source>
        <dbReference type="Proteomes" id="UP000315471"/>
    </source>
</evidence>
<feature type="compositionally biased region" description="Basic and acidic residues" evidence="2">
    <location>
        <begin position="59"/>
        <end position="69"/>
    </location>
</feature>
<protein>
    <recommendedName>
        <fullName evidence="1">UPF0229 protein Q31b_20140</fullName>
    </recommendedName>
</protein>
<dbReference type="PANTHER" id="PTHR30510">
    <property type="entry name" value="UPF0229 PROTEIN YEAH"/>
    <property type="match status" value="1"/>
</dbReference>
<dbReference type="OrthoDB" id="9788289at2"/>
<dbReference type="NCBIfam" id="NF003707">
    <property type="entry name" value="PRK05325.1-2"/>
    <property type="match status" value="1"/>
</dbReference>
<accession>A0A5C6E253</accession>
<organism evidence="3 4">
    <name type="scientific">Novipirellula aureliae</name>
    <dbReference type="NCBI Taxonomy" id="2527966"/>
    <lineage>
        <taxon>Bacteria</taxon>
        <taxon>Pseudomonadati</taxon>
        <taxon>Planctomycetota</taxon>
        <taxon>Planctomycetia</taxon>
        <taxon>Pirellulales</taxon>
        <taxon>Pirellulaceae</taxon>
        <taxon>Novipirellula</taxon>
    </lineage>
</organism>
<dbReference type="AlphaFoldDB" id="A0A5C6E253"/>
<evidence type="ECO:0000313" key="3">
    <source>
        <dbReference type="EMBL" id="TWU42980.1"/>
    </source>
</evidence>
<evidence type="ECO:0000256" key="1">
    <source>
        <dbReference type="HAMAP-Rule" id="MF_01232"/>
    </source>
</evidence>
<gene>
    <name evidence="3" type="ORF">Q31b_20140</name>
</gene>
<sequence length="422" mass="48729">MHVIDRRRNPKSKSLGNRQRFLRRMKSHIREAVNQSIRHRKISDLENGQEISIDSKDLQEPSFHHDPKHGNRQFVLPGNKDYKRGDVISKPSSGEGGSGMQGSPDGEGEDSFSFVISSDEFLNIFFEDLELPNLAKKKLKSLTSSERVRAGFAKDGAPQRMNLRQTMRRSLSRRIALGRPSKSEMQELEALLSKALEKNDDVEADRIRKLLSSNRIRMQQVPFLDTVDLRYTRFERLPRPTTQAVMFCLMDTSASMTEQLKDLAKRFYMLLHLFLKRHYRSVELVFIRHTYLASEVDEDTFFHGRESGGTVVSSALDKMIEIVDARYPIDDWNIYAAQVSDGHNFDYDMQNTLSLLSQRILPICQYYAYIEVGDDIFPGTSVLWNGYTSLQEQHQNFARAEVNEAAEIFHVFHDLFANEHSR</sequence>
<feature type="region of interest" description="Disordered" evidence="2">
    <location>
        <begin position="59"/>
        <end position="110"/>
    </location>
</feature>
<proteinExistence type="inferred from homology"/>
<dbReference type="RefSeq" id="WP_146599487.1">
    <property type="nucleotide sequence ID" value="NZ_SJPY01000003.1"/>
</dbReference>
<reference evidence="3 4" key="1">
    <citation type="submission" date="2019-02" db="EMBL/GenBank/DDBJ databases">
        <title>Deep-cultivation of Planctomycetes and their phenomic and genomic characterization uncovers novel biology.</title>
        <authorList>
            <person name="Wiegand S."/>
            <person name="Jogler M."/>
            <person name="Boedeker C."/>
            <person name="Pinto D."/>
            <person name="Vollmers J."/>
            <person name="Rivas-Marin E."/>
            <person name="Kohn T."/>
            <person name="Peeters S.H."/>
            <person name="Heuer A."/>
            <person name="Rast P."/>
            <person name="Oberbeckmann S."/>
            <person name="Bunk B."/>
            <person name="Jeske O."/>
            <person name="Meyerdierks A."/>
            <person name="Storesund J.E."/>
            <person name="Kallscheuer N."/>
            <person name="Luecker S."/>
            <person name="Lage O.M."/>
            <person name="Pohl T."/>
            <person name="Merkel B.J."/>
            <person name="Hornburger P."/>
            <person name="Mueller R.-W."/>
            <person name="Bruemmer F."/>
            <person name="Labrenz M."/>
            <person name="Spormann A.M."/>
            <person name="Op Den Camp H."/>
            <person name="Overmann J."/>
            <person name="Amann R."/>
            <person name="Jetten M.S.M."/>
            <person name="Mascher T."/>
            <person name="Medema M.H."/>
            <person name="Devos D.P."/>
            <person name="Kaster A.-K."/>
            <person name="Ovreas L."/>
            <person name="Rohde M."/>
            <person name="Galperin M.Y."/>
            <person name="Jogler C."/>
        </authorList>
    </citation>
    <scope>NUCLEOTIDE SEQUENCE [LARGE SCALE GENOMIC DNA]</scope>
    <source>
        <strain evidence="3 4">Q31b</strain>
    </source>
</reference>
<dbReference type="InterPro" id="IPR006698">
    <property type="entry name" value="UPF0229"/>
</dbReference>
<evidence type="ECO:0000256" key="2">
    <source>
        <dbReference type="SAM" id="MobiDB-lite"/>
    </source>
</evidence>
<name>A0A5C6E253_9BACT</name>
<dbReference type="NCBIfam" id="NF003708">
    <property type="entry name" value="PRK05325.1-3"/>
    <property type="match status" value="1"/>
</dbReference>
<dbReference type="Proteomes" id="UP000315471">
    <property type="component" value="Unassembled WGS sequence"/>
</dbReference>
<comment type="similarity">
    <text evidence="1">Belongs to the UPF0229 family.</text>
</comment>
<dbReference type="EMBL" id="SJPY01000003">
    <property type="protein sequence ID" value="TWU42980.1"/>
    <property type="molecule type" value="Genomic_DNA"/>
</dbReference>